<dbReference type="PRINTS" id="PR00081">
    <property type="entry name" value="GDHRDH"/>
</dbReference>
<evidence type="ECO:0000256" key="3">
    <source>
        <dbReference type="RuleBase" id="RU000363"/>
    </source>
</evidence>
<sequence length="283" mass="30332">MKLVALVTGTSTGLGIALSVQLAQQGYEVYATMRDVAKSQALLNAAKEAGVTLHVLALDVQDNDTITNSVERIIAKHGQIDLLINNAGAGCVRTTEHATEAEVKWVMDVNFHGIVRCTKAVLPHMRRLKQGKIINIGSVGGLVGQPFSDIYCAAKFAVEGYTEALASYITPSFGIQFCCVEPGGIATEFANNVIAQLQSNGDMPNDSYKPVFEAFLASGAGSERDDLYQSPEQVAEIVVTTALNEQLPLRIRTSAWAEQFTALKTQADPSGLKQLAIVQQTFG</sequence>
<evidence type="ECO:0000256" key="2">
    <source>
        <dbReference type="ARBA" id="ARBA00023002"/>
    </source>
</evidence>
<name>A0AB39H8I3_9VIBR</name>
<protein>
    <submittedName>
        <fullName evidence="4">SDR family oxidoreductase</fullName>
        <ecNumber evidence="4">1.1.-.-</ecNumber>
    </submittedName>
</protein>
<dbReference type="AlphaFoldDB" id="A0AB39H8I3"/>
<dbReference type="InterPro" id="IPR020904">
    <property type="entry name" value="Sc_DH/Rdtase_CS"/>
</dbReference>
<dbReference type="PRINTS" id="PR00080">
    <property type="entry name" value="SDRFAMILY"/>
</dbReference>
<dbReference type="PANTHER" id="PTHR43976:SF16">
    <property type="entry name" value="SHORT-CHAIN DEHYDROGENASE_REDUCTASE FAMILY PROTEIN"/>
    <property type="match status" value="1"/>
</dbReference>
<reference evidence="4" key="1">
    <citation type="submission" date="2024-07" db="EMBL/GenBank/DDBJ databases">
        <title>Genome Analysis of a Potential Novel Vibrio Species Secreting pH- and Thermo-stable Alginate Lyase and its Application in Producing Alginate Oligosaccharides.</title>
        <authorList>
            <person name="Huang H."/>
            <person name="Bao K."/>
        </authorList>
    </citation>
    <scope>NUCLEOTIDE SEQUENCE</scope>
    <source>
        <strain evidence="4">HB236076</strain>
    </source>
</reference>
<dbReference type="SUPFAM" id="SSF51735">
    <property type="entry name" value="NAD(P)-binding Rossmann-fold domains"/>
    <property type="match status" value="1"/>
</dbReference>
<dbReference type="RefSeq" id="WP_306100684.1">
    <property type="nucleotide sequence ID" value="NZ_CP162601.1"/>
</dbReference>
<dbReference type="PANTHER" id="PTHR43976">
    <property type="entry name" value="SHORT CHAIN DEHYDROGENASE"/>
    <property type="match status" value="1"/>
</dbReference>
<comment type="similarity">
    <text evidence="1 3">Belongs to the short-chain dehydrogenases/reductases (SDR) family.</text>
</comment>
<accession>A0AB39H8I3</accession>
<dbReference type="InterPro" id="IPR051911">
    <property type="entry name" value="SDR_oxidoreductase"/>
</dbReference>
<dbReference type="EC" id="1.1.-.-" evidence="4"/>
<evidence type="ECO:0000313" key="4">
    <source>
        <dbReference type="EMBL" id="XDK24671.1"/>
    </source>
</evidence>
<dbReference type="InterPro" id="IPR036291">
    <property type="entry name" value="NAD(P)-bd_dom_sf"/>
</dbReference>
<dbReference type="Pfam" id="PF00106">
    <property type="entry name" value="adh_short"/>
    <property type="match status" value="1"/>
</dbReference>
<dbReference type="CDD" id="cd05374">
    <property type="entry name" value="17beta-HSD-like_SDR_c"/>
    <property type="match status" value="1"/>
</dbReference>
<organism evidence="4">
    <name type="scientific">Vibrio sp. HB236076</name>
    <dbReference type="NCBI Taxonomy" id="3232307"/>
    <lineage>
        <taxon>Bacteria</taxon>
        <taxon>Pseudomonadati</taxon>
        <taxon>Pseudomonadota</taxon>
        <taxon>Gammaproteobacteria</taxon>
        <taxon>Vibrionales</taxon>
        <taxon>Vibrionaceae</taxon>
        <taxon>Vibrio</taxon>
    </lineage>
</organism>
<gene>
    <name evidence="4" type="ORF">AB0763_10755</name>
</gene>
<dbReference type="InterPro" id="IPR002347">
    <property type="entry name" value="SDR_fam"/>
</dbReference>
<dbReference type="PROSITE" id="PS00061">
    <property type="entry name" value="ADH_SHORT"/>
    <property type="match status" value="1"/>
</dbReference>
<dbReference type="KEGG" id="vih:AB0763_10755"/>
<dbReference type="GO" id="GO:0016491">
    <property type="term" value="F:oxidoreductase activity"/>
    <property type="evidence" value="ECO:0007669"/>
    <property type="project" value="UniProtKB-KW"/>
</dbReference>
<proteinExistence type="inferred from homology"/>
<dbReference type="EMBL" id="CP162601">
    <property type="protein sequence ID" value="XDK24671.1"/>
    <property type="molecule type" value="Genomic_DNA"/>
</dbReference>
<keyword evidence="2 4" id="KW-0560">Oxidoreductase</keyword>
<dbReference type="Gene3D" id="3.40.50.720">
    <property type="entry name" value="NAD(P)-binding Rossmann-like Domain"/>
    <property type="match status" value="1"/>
</dbReference>
<evidence type="ECO:0000256" key="1">
    <source>
        <dbReference type="ARBA" id="ARBA00006484"/>
    </source>
</evidence>